<dbReference type="InterPro" id="IPR000943">
    <property type="entry name" value="RNA_pol_sigma70"/>
</dbReference>
<dbReference type="HAMAP" id="MF_00962">
    <property type="entry name" value="Sigma70_FliA"/>
    <property type="match status" value="1"/>
</dbReference>
<dbReference type="InterPro" id="IPR007624">
    <property type="entry name" value="RNA_pol_sigma70_r3"/>
</dbReference>
<dbReference type="OrthoDB" id="9799825at2"/>
<feature type="region of interest" description="Sigma-70 factor domain-2" evidence="6">
    <location>
        <begin position="21"/>
        <end position="93"/>
    </location>
</feature>
<keyword evidence="5 6" id="KW-0804">Transcription</keyword>
<dbReference type="InterPro" id="IPR007627">
    <property type="entry name" value="RNA_pol_sigma70_r2"/>
</dbReference>
<evidence type="ECO:0000259" key="7">
    <source>
        <dbReference type="PROSITE" id="PS00715"/>
    </source>
</evidence>
<feature type="region of interest" description="Sigma-70 factor domain-3" evidence="6">
    <location>
        <begin position="101"/>
        <end position="171"/>
    </location>
</feature>
<dbReference type="GO" id="GO:0003899">
    <property type="term" value="F:DNA-directed RNA polymerase activity"/>
    <property type="evidence" value="ECO:0007669"/>
    <property type="project" value="InterPro"/>
</dbReference>
<keyword evidence="4 6" id="KW-0238">DNA-binding</keyword>
<feature type="domain" description="RNA polymerase sigma-70" evidence="8">
    <location>
        <begin position="211"/>
        <end position="237"/>
    </location>
</feature>
<reference evidence="9 11" key="1">
    <citation type="submission" date="2018-06" db="EMBL/GenBank/DDBJ databases">
        <authorList>
            <consortium name="Pathogen Informatics"/>
            <person name="Doyle S."/>
        </authorList>
    </citation>
    <scope>NUCLEOTIDE SEQUENCE [LARGE SCALE GENOMIC DNA]</scope>
    <source>
        <strain evidence="9 11">NCTC11159</strain>
    </source>
</reference>
<feature type="region of interest" description="Sigma-70 factor domain-4" evidence="6">
    <location>
        <begin position="190"/>
        <end position="238"/>
    </location>
</feature>
<dbReference type="PRINTS" id="PR00046">
    <property type="entry name" value="SIGMA70FCT"/>
</dbReference>
<protein>
    <recommendedName>
        <fullName evidence="6">RNA polymerase sigma factor FliA</fullName>
    </recommendedName>
    <alternativeName>
        <fullName evidence="6">RNA polymerase sigma factor for flagellar operon</fullName>
    </alternativeName>
    <alternativeName>
        <fullName evidence="6">Sigma F</fullName>
    </alternativeName>
    <alternativeName>
        <fullName evidence="6">Sigma-28</fullName>
    </alternativeName>
</protein>
<dbReference type="RefSeq" id="WP_115229789.1">
    <property type="nucleotide sequence ID" value="NZ_CAWOLO010000004.1"/>
</dbReference>
<dbReference type="Pfam" id="PF04542">
    <property type="entry name" value="Sigma70_r2"/>
    <property type="match status" value="1"/>
</dbReference>
<dbReference type="PROSITE" id="PS00715">
    <property type="entry name" value="SIGMA70_1"/>
    <property type="match status" value="1"/>
</dbReference>
<dbReference type="InterPro" id="IPR007630">
    <property type="entry name" value="RNA_pol_sigma70_r4"/>
</dbReference>
<evidence type="ECO:0000313" key="12">
    <source>
        <dbReference type="Proteomes" id="UP000295794"/>
    </source>
</evidence>
<dbReference type="Pfam" id="PF04545">
    <property type="entry name" value="Sigma70_r4"/>
    <property type="match status" value="1"/>
</dbReference>
<dbReference type="InterPro" id="IPR013325">
    <property type="entry name" value="RNA_pol_sigma_r2"/>
</dbReference>
<feature type="domain" description="RNA polymerase sigma-70" evidence="7">
    <location>
        <begin position="48"/>
        <end position="61"/>
    </location>
</feature>
<dbReference type="AlphaFoldDB" id="A0A377SW15"/>
<dbReference type="InterPro" id="IPR028617">
    <property type="entry name" value="Sigma70_FliA"/>
</dbReference>
<evidence type="ECO:0000256" key="2">
    <source>
        <dbReference type="ARBA" id="ARBA00023015"/>
    </source>
</evidence>
<name>A0A377SW15_9NEIS</name>
<comment type="function">
    <text evidence="6">Sigma factors are initiation factors that promote the attachment of RNA polymerase to specific initiation sites and are then released. This sigma factor controls the expression of flagella-related genes.</text>
</comment>
<dbReference type="SUPFAM" id="SSF88659">
    <property type="entry name" value="Sigma3 and sigma4 domains of RNA polymerase sigma factors"/>
    <property type="match status" value="2"/>
</dbReference>
<dbReference type="PROSITE" id="PS00716">
    <property type="entry name" value="SIGMA70_2"/>
    <property type="match status" value="1"/>
</dbReference>
<dbReference type="GO" id="GO:0003677">
    <property type="term" value="F:DNA binding"/>
    <property type="evidence" value="ECO:0007669"/>
    <property type="project" value="UniProtKB-UniRule"/>
</dbReference>
<evidence type="ECO:0000256" key="3">
    <source>
        <dbReference type="ARBA" id="ARBA00023082"/>
    </source>
</evidence>
<dbReference type="GO" id="GO:0016987">
    <property type="term" value="F:sigma factor activity"/>
    <property type="evidence" value="ECO:0007669"/>
    <property type="project" value="UniProtKB-UniRule"/>
</dbReference>
<evidence type="ECO:0000313" key="9">
    <source>
        <dbReference type="EMBL" id="STR45585.1"/>
    </source>
</evidence>
<evidence type="ECO:0000259" key="8">
    <source>
        <dbReference type="PROSITE" id="PS00716"/>
    </source>
</evidence>
<proteinExistence type="inferred from homology"/>
<dbReference type="InterPro" id="IPR012845">
    <property type="entry name" value="RNA_pol_sigma_FliA_WhiG"/>
</dbReference>
<evidence type="ECO:0000313" key="10">
    <source>
        <dbReference type="EMBL" id="TCU88084.1"/>
    </source>
</evidence>
<evidence type="ECO:0000256" key="5">
    <source>
        <dbReference type="ARBA" id="ARBA00023163"/>
    </source>
</evidence>
<dbReference type="PANTHER" id="PTHR30385">
    <property type="entry name" value="SIGMA FACTOR F FLAGELLAR"/>
    <property type="match status" value="1"/>
</dbReference>
<dbReference type="NCBIfam" id="TIGR02479">
    <property type="entry name" value="FliA_WhiG"/>
    <property type="match status" value="1"/>
</dbReference>
<dbReference type="EMBL" id="SMBT01000004">
    <property type="protein sequence ID" value="TCU88084.1"/>
    <property type="molecule type" value="Genomic_DNA"/>
</dbReference>
<comment type="similarity">
    <text evidence="6">Belongs to the sigma-70 factor family. FliA subfamily.</text>
</comment>
<feature type="DNA-binding region" description="H-T-H motif" evidence="6">
    <location>
        <begin position="212"/>
        <end position="231"/>
    </location>
</feature>
<evidence type="ECO:0000313" key="11">
    <source>
        <dbReference type="Proteomes" id="UP000255108"/>
    </source>
</evidence>
<dbReference type="CDD" id="cd06171">
    <property type="entry name" value="Sigma70_r4"/>
    <property type="match status" value="1"/>
</dbReference>
<keyword evidence="3 6" id="KW-0731">Sigma factor</keyword>
<keyword evidence="2 6" id="KW-0805">Transcription regulation</keyword>
<keyword evidence="12" id="KW-1185">Reference proteome</keyword>
<dbReference type="Pfam" id="PF04539">
    <property type="entry name" value="Sigma70_r3"/>
    <property type="match status" value="1"/>
</dbReference>
<organism evidence="9 11">
    <name type="scientific">Iodobacter fluviatilis</name>
    <dbReference type="NCBI Taxonomy" id="537"/>
    <lineage>
        <taxon>Bacteria</taxon>
        <taxon>Pseudomonadati</taxon>
        <taxon>Pseudomonadota</taxon>
        <taxon>Betaproteobacteria</taxon>
        <taxon>Neisseriales</taxon>
        <taxon>Chitinibacteraceae</taxon>
        <taxon>Iodobacter</taxon>
    </lineage>
</organism>
<reference evidence="10 12" key="2">
    <citation type="submission" date="2019-03" db="EMBL/GenBank/DDBJ databases">
        <title>Genomic Encyclopedia of Type Strains, Phase IV (KMG-IV): sequencing the most valuable type-strain genomes for metagenomic binning, comparative biology and taxonomic classification.</title>
        <authorList>
            <person name="Goeker M."/>
        </authorList>
    </citation>
    <scope>NUCLEOTIDE SEQUENCE [LARGE SCALE GENOMIC DNA]</scope>
    <source>
        <strain evidence="10 12">DSM 3764</strain>
    </source>
</reference>
<dbReference type="Proteomes" id="UP000295794">
    <property type="component" value="Unassembled WGS sequence"/>
</dbReference>
<sequence length="247" mass="27984">MPAPRALSLYRQTQASSEDDYVARHASLVKRIAYHMVSRLPASVEVDDLIQVGMMGLMEAAKNFDVSAGVLFETFASQRIRGAMLDELRSADWMPRQARKHMRDIEAALVKLGHTLGRAPLESEVASYLQLSLEEYQDMLTEARGHQLVHLDDFEDDEENHHSEHNVADLAHNPLNQLSETHFKQKLIEAIDALPEREKLVMALYYDEELNLKEIGAVLSVTESRVCQLHSQAIARLRARLGDWTGQ</sequence>
<accession>A0A377SW15</accession>
<evidence type="ECO:0000256" key="6">
    <source>
        <dbReference type="HAMAP-Rule" id="MF_00962"/>
    </source>
</evidence>
<dbReference type="EMBL" id="UGHR01000004">
    <property type="protein sequence ID" value="STR45585.1"/>
    <property type="molecule type" value="Genomic_DNA"/>
</dbReference>
<dbReference type="Proteomes" id="UP000255108">
    <property type="component" value="Unassembled WGS sequence"/>
</dbReference>
<dbReference type="GO" id="GO:0005737">
    <property type="term" value="C:cytoplasm"/>
    <property type="evidence" value="ECO:0007669"/>
    <property type="project" value="UniProtKB-SubCell"/>
</dbReference>
<dbReference type="PIRSF" id="PIRSF000770">
    <property type="entry name" value="RNA_pol_sigma-SigE/K"/>
    <property type="match status" value="1"/>
</dbReference>
<dbReference type="NCBIfam" id="NF005413">
    <property type="entry name" value="PRK06986.1"/>
    <property type="match status" value="1"/>
</dbReference>
<dbReference type="Gene3D" id="1.20.140.160">
    <property type="match status" value="1"/>
</dbReference>
<dbReference type="GO" id="GO:0006352">
    <property type="term" value="P:DNA-templated transcription initiation"/>
    <property type="evidence" value="ECO:0007669"/>
    <property type="project" value="UniProtKB-UniRule"/>
</dbReference>
<feature type="short sequence motif" description="Interaction with polymerase core subunit RpoC" evidence="6">
    <location>
        <begin position="48"/>
        <end position="51"/>
    </location>
</feature>
<dbReference type="PANTHER" id="PTHR30385:SF7">
    <property type="entry name" value="RNA POLYMERASE SIGMA FACTOR FLIA"/>
    <property type="match status" value="1"/>
</dbReference>
<comment type="subcellular location">
    <subcellularLocation>
        <location evidence="6">Cytoplasm</location>
    </subcellularLocation>
</comment>
<dbReference type="InterPro" id="IPR013324">
    <property type="entry name" value="RNA_pol_sigma_r3/r4-like"/>
</dbReference>
<dbReference type="Gene3D" id="1.10.1740.10">
    <property type="match status" value="1"/>
</dbReference>
<gene>
    <name evidence="9" type="primary">fliA_2</name>
    <name evidence="6" type="synonym">fliA</name>
    <name evidence="10" type="ORF">EV682_104254</name>
    <name evidence="9" type="ORF">NCTC11159_04160</name>
</gene>
<dbReference type="SUPFAM" id="SSF88946">
    <property type="entry name" value="Sigma2 domain of RNA polymerase sigma factors"/>
    <property type="match status" value="1"/>
</dbReference>
<evidence type="ECO:0000256" key="1">
    <source>
        <dbReference type="ARBA" id="ARBA00022490"/>
    </source>
</evidence>
<dbReference type="NCBIfam" id="TIGR02937">
    <property type="entry name" value="sigma70-ECF"/>
    <property type="match status" value="1"/>
</dbReference>
<evidence type="ECO:0000256" key="4">
    <source>
        <dbReference type="ARBA" id="ARBA00023125"/>
    </source>
</evidence>
<dbReference type="InterPro" id="IPR014284">
    <property type="entry name" value="RNA_pol_sigma-70_dom"/>
</dbReference>
<keyword evidence="1 6" id="KW-0963">Cytoplasm</keyword>